<evidence type="ECO:0000256" key="1">
    <source>
        <dbReference type="SAM" id="MobiDB-lite"/>
    </source>
</evidence>
<dbReference type="EMBL" id="CAIJEN010000014">
    <property type="protein sequence ID" value="CAD0093392.1"/>
    <property type="molecule type" value="Genomic_DNA"/>
</dbReference>
<sequence>MDRDISPPSAASTPGYVGSKPLPPWEVSDIPRVPHIASAAPPLSKAEMEALSSLWASRTTPDHHRDSDMDERFPESAFSAPSPPPRTDTGSSSGRKPSLADSARAMSPQPSEHRTMSPAYGHVQEYAPPTSRQQVVALPGTMSSRSTHNQSHPTNSKRPSNKRQHKKGSKESAPIGHRFTSAVRDLFRREPVDDSHFERIGDRHWSED</sequence>
<feature type="compositionally biased region" description="Basic and acidic residues" evidence="1">
    <location>
        <begin position="60"/>
        <end position="74"/>
    </location>
</feature>
<feature type="compositionally biased region" description="Basic and acidic residues" evidence="1">
    <location>
        <begin position="185"/>
        <end position="208"/>
    </location>
</feature>
<evidence type="ECO:0000313" key="3">
    <source>
        <dbReference type="Proteomes" id="UP000716446"/>
    </source>
</evidence>
<reference evidence="2" key="1">
    <citation type="submission" date="2020-06" db="EMBL/GenBank/DDBJ databases">
        <authorList>
            <person name="Onetto C."/>
        </authorList>
    </citation>
    <scope>NUCLEOTIDE SEQUENCE</scope>
</reference>
<dbReference type="Proteomes" id="UP000716446">
    <property type="component" value="Unassembled WGS sequence"/>
</dbReference>
<gene>
    <name evidence="2" type="ORF">AWRI4619_LOCUS7778</name>
</gene>
<proteinExistence type="predicted"/>
<keyword evidence="3" id="KW-1185">Reference proteome</keyword>
<feature type="region of interest" description="Disordered" evidence="1">
    <location>
        <begin position="1"/>
        <end position="208"/>
    </location>
</feature>
<comment type="caution">
    <text evidence="2">The sequence shown here is derived from an EMBL/GenBank/DDBJ whole genome shotgun (WGS) entry which is preliminary data.</text>
</comment>
<dbReference type="AlphaFoldDB" id="A0A9N8JW12"/>
<accession>A0A9N8JW12</accession>
<evidence type="ECO:0000313" key="2">
    <source>
        <dbReference type="EMBL" id="CAD0093392.1"/>
    </source>
</evidence>
<feature type="compositionally biased region" description="Polar residues" evidence="1">
    <location>
        <begin position="141"/>
        <end position="158"/>
    </location>
</feature>
<name>A0A9N8JW12_9PEZI</name>
<organism evidence="2 3">
    <name type="scientific">Aureobasidium vineae</name>
    <dbReference type="NCBI Taxonomy" id="2773715"/>
    <lineage>
        <taxon>Eukaryota</taxon>
        <taxon>Fungi</taxon>
        <taxon>Dikarya</taxon>
        <taxon>Ascomycota</taxon>
        <taxon>Pezizomycotina</taxon>
        <taxon>Dothideomycetes</taxon>
        <taxon>Dothideomycetidae</taxon>
        <taxon>Dothideales</taxon>
        <taxon>Saccotheciaceae</taxon>
        <taxon>Aureobasidium</taxon>
    </lineage>
</organism>
<protein>
    <submittedName>
        <fullName evidence="2">Uncharacterized protein</fullName>
    </submittedName>
</protein>
<feature type="compositionally biased region" description="Basic residues" evidence="1">
    <location>
        <begin position="159"/>
        <end position="168"/>
    </location>
</feature>